<comment type="caution">
    <text evidence="1">The sequence shown here is derived from an EMBL/GenBank/DDBJ whole genome shotgun (WGS) entry which is preliminary data.</text>
</comment>
<dbReference type="AlphaFoldDB" id="A0A8S1J086"/>
<protein>
    <submittedName>
        <fullName evidence="1">Uncharacterized protein</fullName>
    </submittedName>
</protein>
<accession>A0A8S1J086</accession>
<dbReference type="EMBL" id="CAJHUC010001355">
    <property type="protein sequence ID" value="CAD7700841.1"/>
    <property type="molecule type" value="Genomic_DNA"/>
</dbReference>
<keyword evidence="2" id="KW-1185">Reference proteome</keyword>
<gene>
    <name evidence="1" type="ORF">OSTQU699_LOCUS6200</name>
</gene>
<evidence type="ECO:0000313" key="1">
    <source>
        <dbReference type="EMBL" id="CAD7700841.1"/>
    </source>
</evidence>
<proteinExistence type="predicted"/>
<name>A0A8S1J086_9CHLO</name>
<sequence>MGTSTPCADCSGHLADSHRKHDLVWPDFLAKWGSQRCHSQEWPRMQGRLPYQMDRDGRMLENVRGLPREIGALLLDSLTRNWPLEKCLQFGNEHEKAVNNTILDCNGK</sequence>
<reference evidence="1" key="1">
    <citation type="submission" date="2020-12" db="EMBL/GenBank/DDBJ databases">
        <authorList>
            <person name="Iha C."/>
        </authorList>
    </citation>
    <scope>NUCLEOTIDE SEQUENCE</scope>
</reference>
<dbReference type="Proteomes" id="UP000708148">
    <property type="component" value="Unassembled WGS sequence"/>
</dbReference>
<evidence type="ECO:0000313" key="2">
    <source>
        <dbReference type="Proteomes" id="UP000708148"/>
    </source>
</evidence>
<organism evidence="1 2">
    <name type="scientific">Ostreobium quekettii</name>
    <dbReference type="NCBI Taxonomy" id="121088"/>
    <lineage>
        <taxon>Eukaryota</taxon>
        <taxon>Viridiplantae</taxon>
        <taxon>Chlorophyta</taxon>
        <taxon>core chlorophytes</taxon>
        <taxon>Ulvophyceae</taxon>
        <taxon>TCBD clade</taxon>
        <taxon>Bryopsidales</taxon>
        <taxon>Ostreobineae</taxon>
        <taxon>Ostreobiaceae</taxon>
        <taxon>Ostreobium</taxon>
    </lineage>
</organism>